<dbReference type="AlphaFoldDB" id="A0A0T6B115"/>
<dbReference type="PANTHER" id="PTHR15591:SF13">
    <property type="entry name" value="RUN DOMAIN-CONTAINING PROTEIN"/>
    <property type="match status" value="1"/>
</dbReference>
<dbReference type="GO" id="GO:0031410">
    <property type="term" value="C:cytoplasmic vesicle"/>
    <property type="evidence" value="ECO:0007669"/>
    <property type="project" value="TreeGrafter"/>
</dbReference>
<organism evidence="3 4">
    <name type="scientific">Oryctes borbonicus</name>
    <dbReference type="NCBI Taxonomy" id="1629725"/>
    <lineage>
        <taxon>Eukaryota</taxon>
        <taxon>Metazoa</taxon>
        <taxon>Ecdysozoa</taxon>
        <taxon>Arthropoda</taxon>
        <taxon>Hexapoda</taxon>
        <taxon>Insecta</taxon>
        <taxon>Pterygota</taxon>
        <taxon>Neoptera</taxon>
        <taxon>Endopterygota</taxon>
        <taxon>Coleoptera</taxon>
        <taxon>Polyphaga</taxon>
        <taxon>Scarabaeiformia</taxon>
        <taxon>Scarabaeidae</taxon>
        <taxon>Dynastinae</taxon>
        <taxon>Oryctes</taxon>
    </lineage>
</organism>
<dbReference type="OrthoDB" id="9884296at2759"/>
<proteinExistence type="predicted"/>
<dbReference type="SMART" id="SM00593">
    <property type="entry name" value="RUN"/>
    <property type="match status" value="1"/>
</dbReference>
<feature type="compositionally biased region" description="Polar residues" evidence="1">
    <location>
        <begin position="10"/>
        <end position="22"/>
    </location>
</feature>
<dbReference type="InterPro" id="IPR004012">
    <property type="entry name" value="Run_dom"/>
</dbReference>
<keyword evidence="4" id="KW-1185">Reference proteome</keyword>
<dbReference type="InterPro" id="IPR037213">
    <property type="entry name" value="Run_dom_sf"/>
</dbReference>
<evidence type="ECO:0000256" key="1">
    <source>
        <dbReference type="SAM" id="MobiDB-lite"/>
    </source>
</evidence>
<reference evidence="3 4" key="1">
    <citation type="submission" date="2015-09" db="EMBL/GenBank/DDBJ databases">
        <title>Draft genome of the scarab beetle Oryctes borbonicus.</title>
        <authorList>
            <person name="Meyer J.M."/>
            <person name="Markov G.V."/>
            <person name="Baskaran P."/>
            <person name="Herrmann M."/>
            <person name="Sommer R.J."/>
            <person name="Roedelsperger C."/>
        </authorList>
    </citation>
    <scope>NUCLEOTIDE SEQUENCE [LARGE SCALE GENOMIC DNA]</scope>
    <source>
        <strain evidence="3">OB123</strain>
        <tissue evidence="3">Whole animal</tissue>
    </source>
</reference>
<dbReference type="CDD" id="cd17685">
    <property type="entry name" value="RUN_RUSC"/>
    <property type="match status" value="1"/>
</dbReference>
<dbReference type="Gene3D" id="1.20.58.900">
    <property type="match status" value="1"/>
</dbReference>
<feature type="domain" description="RUN" evidence="2">
    <location>
        <begin position="70"/>
        <end position="216"/>
    </location>
</feature>
<dbReference type="Proteomes" id="UP000051574">
    <property type="component" value="Unassembled WGS sequence"/>
</dbReference>
<feature type="compositionally biased region" description="Polar residues" evidence="1">
    <location>
        <begin position="407"/>
        <end position="418"/>
    </location>
</feature>
<protein>
    <recommendedName>
        <fullName evidence="2">RUN domain-containing protein</fullName>
    </recommendedName>
</protein>
<dbReference type="PROSITE" id="PS50826">
    <property type="entry name" value="RUN"/>
    <property type="match status" value="1"/>
</dbReference>
<name>A0A0T6B115_9SCAR</name>
<dbReference type="SUPFAM" id="SSF140741">
    <property type="entry name" value="RUN domain-like"/>
    <property type="match status" value="1"/>
</dbReference>
<feature type="region of interest" description="Disordered" evidence="1">
    <location>
        <begin position="402"/>
        <end position="458"/>
    </location>
</feature>
<evidence type="ECO:0000313" key="3">
    <source>
        <dbReference type="EMBL" id="KRT81048.1"/>
    </source>
</evidence>
<dbReference type="Pfam" id="PF02759">
    <property type="entry name" value="RUN"/>
    <property type="match status" value="1"/>
</dbReference>
<accession>A0A0T6B115</accession>
<dbReference type="PANTHER" id="PTHR15591">
    <property type="entry name" value="RUN AND SH3 DOMAIN CONTAINING"/>
    <property type="match status" value="1"/>
</dbReference>
<sequence>MPICEEGETSPENYSSPHTTPTHKPICDLSQKRALVSAVTDAVEKMIHHFSPATDQCELNTLGDSEMTPSCAKLALSCLCPSLYAVLSDGLKPTLETSFGAIGNSVWQVVEASAHQGPLTKALNELVMRINAEDAITEGLVKFNAFVFGLLNVRSLDAWASFLRTRESVIKKHYEPNSLLLMSLTGSASVRSLLDTLIASLQPLALLPFQFDLLFEYRQLHQSLKRIDSYQHLTSPTHVKTWKSGSSSHSNLSDTEEVSAPITVLHNSTTSPDKALPDLLNSSENFKPAIGKQRPRSCVDPGYLSKPSFKLGEDVTTVAKKRWSGISLSSKLYQAYSRLAHDSEEEYTDSLENNHHQNVQHEDEITRAENIPQDAPESLESNFSDDKPLNGKKFKKLQRKWEMLSGKESTSPPESPTHNKSKIPRPVASPVKPSGIPIAISPNTTKPTAKGVTPKKVLTPPGGIVKKVTGAVSKTNNLVKNNSAPKKGAIR</sequence>
<comment type="caution">
    <text evidence="3">The sequence shown here is derived from an EMBL/GenBank/DDBJ whole genome shotgun (WGS) entry which is preliminary data.</text>
</comment>
<evidence type="ECO:0000313" key="4">
    <source>
        <dbReference type="Proteomes" id="UP000051574"/>
    </source>
</evidence>
<evidence type="ECO:0000259" key="2">
    <source>
        <dbReference type="PROSITE" id="PS50826"/>
    </source>
</evidence>
<feature type="region of interest" description="Disordered" evidence="1">
    <location>
        <begin position="1"/>
        <end position="23"/>
    </location>
</feature>
<dbReference type="InterPro" id="IPR047343">
    <property type="entry name" value="RUSC1_2"/>
</dbReference>
<dbReference type="EMBL" id="LJIG01016289">
    <property type="protein sequence ID" value="KRT81048.1"/>
    <property type="molecule type" value="Genomic_DNA"/>
</dbReference>
<gene>
    <name evidence="3" type="ORF">AMK59_6051</name>
</gene>